<feature type="domain" description="UPF3" evidence="6">
    <location>
        <begin position="26"/>
        <end position="182"/>
    </location>
</feature>
<dbReference type="InterPro" id="IPR012677">
    <property type="entry name" value="Nucleotide-bd_a/b_plait_sf"/>
</dbReference>
<sequence>MSNTKEEAEDVKDEKKKKKEKNLISSKVIVRRLPPGFTQEEFLKVADPVPDHDYFRFVPGDRTLAPNNFCRVYINFTNVEEIVKFRDKLDGLEIDKNGHRTQCIVEFSPFQKVPKKLKKKEDPKANTIEQDPEYVKFVESLEEDDEKNILDVEKYLDELEKRDKQYSNAVDTPLTTYIKQKREERKKLREERKRLDIERRKKKDEERRRRRELEKKKRIEAEKARKKKEVNGTDDPKKKTLAETMREANARPKSSHDDDGKMKILQKDGVDAKKQTLLKATTNNESASKPDNHKEARKSQTLKESAPPPRWRNEDGKNEKYLESGKRDDKHGKGSTNKKPDRQIYRPSSPRGRGSSHRPGSGRGGTRPQKYSEQRNRSARKSEADQ</sequence>
<evidence type="ECO:0000256" key="1">
    <source>
        <dbReference type="ARBA" id="ARBA00004123"/>
    </source>
</evidence>
<dbReference type="GO" id="GO:0045727">
    <property type="term" value="P:positive regulation of translation"/>
    <property type="evidence" value="ECO:0007669"/>
    <property type="project" value="TreeGrafter"/>
</dbReference>
<feature type="compositionally biased region" description="Basic and acidic residues" evidence="5">
    <location>
        <begin position="311"/>
        <end position="344"/>
    </location>
</feature>
<evidence type="ECO:0000256" key="2">
    <source>
        <dbReference type="ARBA" id="ARBA00005991"/>
    </source>
</evidence>
<evidence type="ECO:0000259" key="6">
    <source>
        <dbReference type="Pfam" id="PF03467"/>
    </source>
</evidence>
<organism evidence="7">
    <name type="scientific">Phallusia mammillata</name>
    <dbReference type="NCBI Taxonomy" id="59560"/>
    <lineage>
        <taxon>Eukaryota</taxon>
        <taxon>Metazoa</taxon>
        <taxon>Chordata</taxon>
        <taxon>Tunicata</taxon>
        <taxon>Ascidiacea</taxon>
        <taxon>Phlebobranchia</taxon>
        <taxon>Ascidiidae</taxon>
        <taxon>Phallusia</taxon>
    </lineage>
</organism>
<comment type="similarity">
    <text evidence="2">Belongs to the RENT3 family.</text>
</comment>
<dbReference type="GO" id="GO:0005730">
    <property type="term" value="C:nucleolus"/>
    <property type="evidence" value="ECO:0007669"/>
    <property type="project" value="TreeGrafter"/>
</dbReference>
<dbReference type="Pfam" id="PF03467">
    <property type="entry name" value="Smg4_UPF3"/>
    <property type="match status" value="1"/>
</dbReference>
<feature type="compositionally biased region" description="Low complexity" evidence="5">
    <location>
        <begin position="346"/>
        <end position="359"/>
    </location>
</feature>
<dbReference type="InterPro" id="IPR005120">
    <property type="entry name" value="UPF3_dom"/>
</dbReference>
<dbReference type="AlphaFoldDB" id="A0A6F9DWX3"/>
<dbReference type="Gene3D" id="3.30.70.330">
    <property type="match status" value="1"/>
</dbReference>
<accession>A0A6F9DWX3</accession>
<dbReference type="EMBL" id="LR791661">
    <property type="protein sequence ID" value="CAB3267523.1"/>
    <property type="molecule type" value="mRNA"/>
</dbReference>
<feature type="compositionally biased region" description="Basic and acidic residues" evidence="5">
    <location>
        <begin position="370"/>
        <end position="386"/>
    </location>
</feature>
<dbReference type="GO" id="GO:0000184">
    <property type="term" value="P:nuclear-transcribed mRNA catabolic process, nonsense-mediated decay"/>
    <property type="evidence" value="ECO:0007669"/>
    <property type="project" value="UniProtKB-KW"/>
</dbReference>
<feature type="region of interest" description="Disordered" evidence="5">
    <location>
        <begin position="201"/>
        <end position="386"/>
    </location>
</feature>
<proteinExistence type="evidence at transcript level"/>
<evidence type="ECO:0000256" key="5">
    <source>
        <dbReference type="SAM" id="MobiDB-lite"/>
    </source>
</evidence>
<feature type="compositionally biased region" description="Basic and acidic residues" evidence="5">
    <location>
        <begin position="201"/>
        <end position="274"/>
    </location>
</feature>
<dbReference type="GO" id="GO:0005737">
    <property type="term" value="C:cytoplasm"/>
    <property type="evidence" value="ECO:0007669"/>
    <property type="project" value="TreeGrafter"/>
</dbReference>
<keyword evidence="4" id="KW-0539">Nucleus</keyword>
<dbReference type="PANTHER" id="PTHR13112">
    <property type="entry name" value="UPF3 REGULATOR OF NONSENSE TRANSCRIPTS-LIKE PROTEIN"/>
    <property type="match status" value="1"/>
</dbReference>
<name>A0A6F9DWX3_9ASCI</name>
<evidence type="ECO:0000256" key="3">
    <source>
        <dbReference type="ARBA" id="ARBA00023161"/>
    </source>
</evidence>
<feature type="region of interest" description="Disordered" evidence="5">
    <location>
        <begin position="1"/>
        <end position="20"/>
    </location>
</feature>
<keyword evidence="3" id="KW-0866">Nonsense-mediated mRNA decay</keyword>
<dbReference type="PANTHER" id="PTHR13112:SF0">
    <property type="entry name" value="FI21285P1"/>
    <property type="match status" value="1"/>
</dbReference>
<feature type="compositionally biased region" description="Polar residues" evidence="5">
    <location>
        <begin position="278"/>
        <end position="287"/>
    </location>
</feature>
<comment type="subcellular location">
    <subcellularLocation>
        <location evidence="1">Nucleus</location>
    </subcellularLocation>
</comment>
<dbReference type="GO" id="GO:0003729">
    <property type="term" value="F:mRNA binding"/>
    <property type="evidence" value="ECO:0007669"/>
    <property type="project" value="TreeGrafter"/>
</dbReference>
<evidence type="ECO:0000313" key="7">
    <source>
        <dbReference type="EMBL" id="CAB3267523.1"/>
    </source>
</evidence>
<dbReference type="InterPro" id="IPR039722">
    <property type="entry name" value="Upf3"/>
</dbReference>
<gene>
    <name evidence="7" type="primary">Upf3b</name>
</gene>
<protein>
    <submittedName>
        <fullName evidence="7">Regulator of nonsense transcripts 3B-like</fullName>
    </submittedName>
</protein>
<feature type="compositionally biased region" description="Basic and acidic residues" evidence="5">
    <location>
        <begin position="288"/>
        <end position="298"/>
    </location>
</feature>
<reference evidence="7" key="1">
    <citation type="submission" date="2020-04" db="EMBL/GenBank/DDBJ databases">
        <authorList>
            <person name="Neveu A P."/>
        </authorList>
    </citation>
    <scope>NUCLEOTIDE SEQUENCE</scope>
    <source>
        <tissue evidence="7">Whole embryo</tissue>
    </source>
</reference>
<evidence type="ECO:0000256" key="4">
    <source>
        <dbReference type="ARBA" id="ARBA00023242"/>
    </source>
</evidence>
<dbReference type="InterPro" id="IPR035979">
    <property type="entry name" value="RBD_domain_sf"/>
</dbReference>
<dbReference type="SUPFAM" id="SSF54928">
    <property type="entry name" value="RNA-binding domain, RBD"/>
    <property type="match status" value="1"/>
</dbReference>